<reference evidence="3 4" key="1">
    <citation type="journal article" date="2010" name="Cell">
        <title>The genome of Naegleria gruberi illuminates early eukaryotic versatility.</title>
        <authorList>
            <person name="Fritz-Laylin L.K."/>
            <person name="Prochnik S.E."/>
            <person name="Ginger M.L."/>
            <person name="Dacks J.B."/>
            <person name="Carpenter M.L."/>
            <person name="Field M.C."/>
            <person name="Kuo A."/>
            <person name="Paredez A."/>
            <person name="Chapman J."/>
            <person name="Pham J."/>
            <person name="Shu S."/>
            <person name="Neupane R."/>
            <person name="Cipriano M."/>
            <person name="Mancuso J."/>
            <person name="Tu H."/>
            <person name="Salamov A."/>
            <person name="Lindquist E."/>
            <person name="Shapiro H."/>
            <person name="Lucas S."/>
            <person name="Grigoriev I.V."/>
            <person name="Cande W.Z."/>
            <person name="Fulton C."/>
            <person name="Rokhsar D.S."/>
            <person name="Dawson S.C."/>
        </authorList>
    </citation>
    <scope>NUCLEOTIDE SEQUENCE [LARGE SCALE GENOMIC DNA]</scope>
    <source>
        <strain evidence="3 4">NEG-M</strain>
    </source>
</reference>
<dbReference type="GeneID" id="8850655"/>
<feature type="region of interest" description="Disordered" evidence="1">
    <location>
        <begin position="1"/>
        <end position="31"/>
    </location>
</feature>
<dbReference type="SMART" id="SM00327">
    <property type="entry name" value="VWA"/>
    <property type="match status" value="1"/>
</dbReference>
<dbReference type="SUPFAM" id="SSF53300">
    <property type="entry name" value="vWA-like"/>
    <property type="match status" value="1"/>
</dbReference>
<feature type="domain" description="VWFA" evidence="2">
    <location>
        <begin position="75"/>
        <end position="278"/>
    </location>
</feature>
<evidence type="ECO:0000313" key="4">
    <source>
        <dbReference type="Proteomes" id="UP000006671"/>
    </source>
</evidence>
<feature type="compositionally biased region" description="Basic residues" evidence="1">
    <location>
        <begin position="1"/>
        <end position="12"/>
    </location>
</feature>
<dbReference type="PANTHER" id="PTHR34706">
    <property type="entry name" value="SLR1338 PROTEIN"/>
    <property type="match status" value="1"/>
</dbReference>
<dbReference type="OrthoDB" id="2142040at2759"/>
<dbReference type="InParanoid" id="D2VP35"/>
<dbReference type="AlphaFoldDB" id="D2VP35"/>
<proteinExistence type="predicted"/>
<dbReference type="VEuPathDB" id="AmoebaDB:NAEGRDRAFT_58804"/>
<dbReference type="InterPro" id="IPR002035">
    <property type="entry name" value="VWF_A"/>
</dbReference>
<dbReference type="EMBL" id="GG738886">
    <property type="protein sequence ID" value="EFC41288.1"/>
    <property type="molecule type" value="Genomic_DNA"/>
</dbReference>
<sequence>MGNKQSNHHHHQQQQQSSSTSTFTPTTIPVSNEEAYRREMEICRQYEIESKMREMHEAKFHQYSENKEPALQNLQLVLIIDHSGSMGSFDEDATGQNRSKGLVDSNHWTRYDNVIQAAKYLSESIFQYDKDGKVPLIFFDSNVREVIVDSIPRLVAAFEKNQPNSSTNLLGALELAFKNHVNDHENVLFIVFTDGSPNGGQEPKIKQLIQDKLTKPDPNGNRLNILFIRHGDDISAINFLKHLDDCEAIGNNVDTKSDNAIYALGPKNLILNSIFEHMDAEFLQYV</sequence>
<feature type="compositionally biased region" description="Low complexity" evidence="1">
    <location>
        <begin position="13"/>
        <end position="27"/>
    </location>
</feature>
<dbReference type="RefSeq" id="XP_002674032.1">
    <property type="nucleotide sequence ID" value="XM_002673986.1"/>
</dbReference>
<dbReference type="Proteomes" id="UP000006671">
    <property type="component" value="Unassembled WGS sequence"/>
</dbReference>
<gene>
    <name evidence="3" type="ORF">NAEGRDRAFT_58804</name>
</gene>
<name>D2VP35_NAEGR</name>
<evidence type="ECO:0000313" key="3">
    <source>
        <dbReference type="EMBL" id="EFC41288.1"/>
    </source>
</evidence>
<organism evidence="4">
    <name type="scientific">Naegleria gruberi</name>
    <name type="common">Amoeba</name>
    <dbReference type="NCBI Taxonomy" id="5762"/>
    <lineage>
        <taxon>Eukaryota</taxon>
        <taxon>Discoba</taxon>
        <taxon>Heterolobosea</taxon>
        <taxon>Tetramitia</taxon>
        <taxon>Eutetramitia</taxon>
        <taxon>Vahlkampfiidae</taxon>
        <taxon>Naegleria</taxon>
    </lineage>
</organism>
<dbReference type="KEGG" id="ngr:NAEGRDRAFT_58804"/>
<protein>
    <submittedName>
        <fullName evidence="3">von Willebrand factor, type A domain-containing protein</fullName>
    </submittedName>
</protein>
<evidence type="ECO:0000259" key="2">
    <source>
        <dbReference type="PROSITE" id="PS50234"/>
    </source>
</evidence>
<accession>D2VP35</accession>
<dbReference type="PANTHER" id="PTHR34706:SF1">
    <property type="entry name" value="VWFA DOMAIN-CONTAINING PROTEIN"/>
    <property type="match status" value="1"/>
</dbReference>
<keyword evidence="4" id="KW-1185">Reference proteome</keyword>
<dbReference type="InterPro" id="IPR036465">
    <property type="entry name" value="vWFA_dom_sf"/>
</dbReference>
<dbReference type="Gene3D" id="3.40.50.410">
    <property type="entry name" value="von Willebrand factor, type A domain"/>
    <property type="match status" value="1"/>
</dbReference>
<dbReference type="PROSITE" id="PS50234">
    <property type="entry name" value="VWFA"/>
    <property type="match status" value="1"/>
</dbReference>
<evidence type="ECO:0000256" key="1">
    <source>
        <dbReference type="SAM" id="MobiDB-lite"/>
    </source>
</evidence>